<keyword evidence="1" id="KW-1133">Transmembrane helix</keyword>
<reference evidence="2" key="1">
    <citation type="submission" date="2023-03" db="EMBL/GenBank/DDBJ databases">
        <title>Stygiobacter electus gen. nov., sp. nov., facultatively anaerobic thermotolerant bacterium of the class Ignavibacteria from a well of Yessentuki mineral water deposit.</title>
        <authorList>
            <person name="Podosokorskaya O.A."/>
            <person name="Elcheninov A.G."/>
            <person name="Petrova N.F."/>
            <person name="Zavarzina D.G."/>
            <person name="Kublanov I.V."/>
            <person name="Merkel A.Y."/>
        </authorList>
    </citation>
    <scope>NUCLEOTIDE SEQUENCE</scope>
    <source>
        <strain evidence="2">09-Me</strain>
    </source>
</reference>
<proteinExistence type="predicted"/>
<dbReference type="RefSeq" id="WP_321536414.1">
    <property type="nucleotide sequence ID" value="NZ_JARGDL010000016.1"/>
</dbReference>
<evidence type="ECO:0000313" key="2">
    <source>
        <dbReference type="EMBL" id="MDF1612643.1"/>
    </source>
</evidence>
<dbReference type="AlphaFoldDB" id="A0AAE3TCP7"/>
<protein>
    <submittedName>
        <fullName evidence="2">Uncharacterized protein</fullName>
    </submittedName>
</protein>
<keyword evidence="1" id="KW-0472">Membrane</keyword>
<dbReference type="EMBL" id="JARGDL010000016">
    <property type="protein sequence ID" value="MDF1612643.1"/>
    <property type="molecule type" value="Genomic_DNA"/>
</dbReference>
<accession>A0AAE3TCP7</accession>
<feature type="transmembrane region" description="Helical" evidence="1">
    <location>
        <begin position="40"/>
        <end position="61"/>
    </location>
</feature>
<evidence type="ECO:0000256" key="1">
    <source>
        <dbReference type="SAM" id="Phobius"/>
    </source>
</evidence>
<sequence length="162" mass="19195">MQTFEYSIISKFFYRYINIIITIFLLLFTIVSLYVSFQKWYFIFLVIFNLVVIVLLNRSYFYSYKTLPFKITSDEEKIICSKFFMSKKEVVIFYKDINSISGGIFSGMPMRAVYLTDSKGNLISFYSHVGKFNELLKTILRNVTDEVYNLQLEKLKKISSLN</sequence>
<dbReference type="Proteomes" id="UP001221302">
    <property type="component" value="Unassembled WGS sequence"/>
</dbReference>
<evidence type="ECO:0000313" key="3">
    <source>
        <dbReference type="Proteomes" id="UP001221302"/>
    </source>
</evidence>
<feature type="transmembrane region" description="Helical" evidence="1">
    <location>
        <begin position="12"/>
        <end position="34"/>
    </location>
</feature>
<keyword evidence="1" id="KW-0812">Transmembrane</keyword>
<keyword evidence="3" id="KW-1185">Reference proteome</keyword>
<gene>
    <name evidence="2" type="ORF">P0M35_10815</name>
</gene>
<name>A0AAE3TCP7_9BACT</name>
<organism evidence="2 3">
    <name type="scientific">Stygiobacter electus</name>
    <dbReference type="NCBI Taxonomy" id="3032292"/>
    <lineage>
        <taxon>Bacteria</taxon>
        <taxon>Pseudomonadati</taxon>
        <taxon>Ignavibacteriota</taxon>
        <taxon>Ignavibacteria</taxon>
        <taxon>Ignavibacteriales</taxon>
        <taxon>Melioribacteraceae</taxon>
        <taxon>Stygiobacter</taxon>
    </lineage>
</organism>
<comment type="caution">
    <text evidence="2">The sequence shown here is derived from an EMBL/GenBank/DDBJ whole genome shotgun (WGS) entry which is preliminary data.</text>
</comment>